<sequence length="328" mass="35663">MAAMNLIDMLRAVQSQGMGLLEAVHRMPKTELTALGLAGSTAGRWLRLADVFFGPTRRRRAQADAVAAARVRELNRAVDNAEARAHARRSLKGGKNTDARGCRTFTVTGPERVIAATLAAIEKAARRLRRDNPRLSYEQAMFDALLAGHGQPQEKLTPHVVIGLPDWATLLRDDGDESVFALTDGTTITGAELVSRLMDDFHLVGLYDPCTGPINLYGSRRQSNAKQSALLAAEAILCDWPGCTTAADQAQDHHIAAWRAGGHTNIRNLAKLCRKHNGDNDDDPNAPPRNGRVEREGGDVVHHGPDGVTRRNTHPIKNLSARALAARR</sequence>
<protein>
    <recommendedName>
        <fullName evidence="4">HNH nuclease domain-containing protein</fullName>
    </recommendedName>
</protein>
<dbReference type="STRING" id="1224163.B841_10980"/>
<proteinExistence type="predicted"/>
<evidence type="ECO:0000313" key="2">
    <source>
        <dbReference type="EMBL" id="AGS35668.1"/>
    </source>
</evidence>
<dbReference type="HOGENOM" id="CLU_051470_0_0_11"/>
<dbReference type="Proteomes" id="UP000015388">
    <property type="component" value="Chromosome"/>
</dbReference>
<organism evidence="2 3">
    <name type="scientific">Corynebacterium maris DSM 45190</name>
    <dbReference type="NCBI Taxonomy" id="1224163"/>
    <lineage>
        <taxon>Bacteria</taxon>
        <taxon>Bacillati</taxon>
        <taxon>Actinomycetota</taxon>
        <taxon>Actinomycetes</taxon>
        <taxon>Mycobacteriales</taxon>
        <taxon>Corynebacteriaceae</taxon>
        <taxon>Corynebacterium</taxon>
    </lineage>
</organism>
<feature type="compositionally biased region" description="Basic and acidic residues" evidence="1">
    <location>
        <begin position="291"/>
        <end position="309"/>
    </location>
</feature>
<name>S5TLU7_9CORY</name>
<evidence type="ECO:0000256" key="1">
    <source>
        <dbReference type="SAM" id="MobiDB-lite"/>
    </source>
</evidence>
<accession>S5TLU7</accession>
<dbReference type="KEGG" id="cmd:B841_10980"/>
<dbReference type="EMBL" id="CP003924">
    <property type="protein sequence ID" value="AGS35668.1"/>
    <property type="molecule type" value="Genomic_DNA"/>
</dbReference>
<evidence type="ECO:0000313" key="3">
    <source>
        <dbReference type="Proteomes" id="UP000015388"/>
    </source>
</evidence>
<feature type="region of interest" description="Disordered" evidence="1">
    <location>
        <begin position="275"/>
        <end position="315"/>
    </location>
</feature>
<keyword evidence="3" id="KW-1185">Reference proteome</keyword>
<dbReference type="CDD" id="cd00085">
    <property type="entry name" value="HNHc"/>
    <property type="match status" value="1"/>
</dbReference>
<dbReference type="PATRIC" id="fig|1224163.3.peg.2214"/>
<dbReference type="AlphaFoldDB" id="S5TLU7"/>
<dbReference type="eggNOG" id="COG1403">
    <property type="taxonomic scope" value="Bacteria"/>
</dbReference>
<reference evidence="2 3" key="1">
    <citation type="submission" date="2012-11" db="EMBL/GenBank/DDBJ databases">
        <title>The complete genome sequence of Corynebacterium maris Coryn-1 (=DSM 45190).</title>
        <authorList>
            <person name="Schaffert L."/>
            <person name="Albersmeier A."/>
            <person name="Kalinowski J."/>
            <person name="Ruckert C."/>
        </authorList>
    </citation>
    <scope>NUCLEOTIDE SEQUENCE [LARGE SCALE GENOMIC DNA]</scope>
    <source>
        <strain evidence="3">Coryn-1</strain>
    </source>
</reference>
<gene>
    <name evidence="2" type="ORF">B841_10980</name>
</gene>
<evidence type="ECO:0008006" key="4">
    <source>
        <dbReference type="Google" id="ProtNLM"/>
    </source>
</evidence>
<dbReference type="InterPro" id="IPR003615">
    <property type="entry name" value="HNH_nuc"/>
</dbReference>